<dbReference type="SUPFAM" id="SSF52540">
    <property type="entry name" value="P-loop containing nucleoside triphosphate hydrolases"/>
    <property type="match status" value="1"/>
</dbReference>
<dbReference type="InParanoid" id="A0A2R5GXQ0"/>
<dbReference type="Pfam" id="PF02492">
    <property type="entry name" value="cobW"/>
    <property type="match status" value="1"/>
</dbReference>
<feature type="compositionally biased region" description="Basic and acidic residues" evidence="1">
    <location>
        <begin position="358"/>
        <end position="381"/>
    </location>
</feature>
<dbReference type="SUPFAM" id="SSF90002">
    <property type="entry name" value="Hypothetical protein YjiA, C-terminal domain"/>
    <property type="match status" value="1"/>
</dbReference>
<evidence type="ECO:0000313" key="4">
    <source>
        <dbReference type="Proteomes" id="UP000241890"/>
    </source>
</evidence>
<feature type="region of interest" description="Disordered" evidence="1">
    <location>
        <begin position="1"/>
        <end position="23"/>
    </location>
</feature>
<sequence length="568" mass="63449">MHAAKEDVKRPKNEEGGVKQPKSEKGLVPVTLLSGFLGAGKTTLLRNILQEKHDEDGEFKCAVIVNDMAELNIDKSLIDKSSLLRSDDVIAMQNGCICCTLQNDVVEKMTTLASSGDFNYMIIEASGVSEPQEIARLFAECEDEHDHADHESVTLNSVAVLDTCVTVVDVADFLDNLTTVKIGPDNGSPAQLLVEQIEYANVILLNKTDLLSADQLATVEKHVRVLNPKSKILRCQNSKIPITSILNTGLFKAEDFVFAPVLPDELEAEPACCEASMRRGESPCCKKKRTLDSGISKVILPSKRGPKTRHQSRFALTSFIYCARRPFHPLRFHKDFVEKYFVFVEREEEEEDDVEDDDKTRQGKIDDQGQDTKMKGRDDMTRNSVESDGTRTAEVPSSSKEEAEEEALKARQGDAAEKSDARSKAFGSLCRSKGFLWISSTHDLVGHFSQAGNIVTIETPGVWSVLEKKAWAGSEKEKAEIRKLWVDPWGDRRQELVFIGFDLNHRKVQEVLDHCLLTDEEFALGLDGWKASFGDIFLDGGEHDEYARESVHSDEESHKQDTEKDEGR</sequence>
<dbReference type="Gene3D" id="3.40.50.300">
    <property type="entry name" value="P-loop containing nucleotide triphosphate hydrolases"/>
    <property type="match status" value="1"/>
</dbReference>
<proteinExistence type="predicted"/>
<dbReference type="PANTHER" id="PTHR43603:SF1">
    <property type="entry name" value="ZINC-REGULATED GTPASE METALLOPROTEIN ACTIVATOR 1"/>
    <property type="match status" value="1"/>
</dbReference>
<dbReference type="AlphaFoldDB" id="A0A2R5GXQ0"/>
<feature type="compositionally biased region" description="Basic and acidic residues" evidence="1">
    <location>
        <begin position="406"/>
        <end position="419"/>
    </location>
</feature>
<dbReference type="Pfam" id="PF07683">
    <property type="entry name" value="CobW_C"/>
    <property type="match status" value="1"/>
</dbReference>
<feature type="region of interest" description="Disordered" evidence="1">
    <location>
        <begin position="351"/>
        <end position="419"/>
    </location>
</feature>
<dbReference type="PANTHER" id="PTHR43603">
    <property type="entry name" value="COBW DOMAIN-CONTAINING PROTEIN DDB_G0274527"/>
    <property type="match status" value="1"/>
</dbReference>
<dbReference type="InterPro" id="IPR027417">
    <property type="entry name" value="P-loop_NTPase"/>
</dbReference>
<feature type="domain" description="CobW C-terminal" evidence="2">
    <location>
        <begin position="316"/>
        <end position="516"/>
    </location>
</feature>
<name>A0A2R5GXQ0_9STRA</name>
<feature type="region of interest" description="Disordered" evidence="1">
    <location>
        <begin position="546"/>
        <end position="568"/>
    </location>
</feature>
<dbReference type="InterPro" id="IPR011629">
    <property type="entry name" value="CobW-like_C"/>
</dbReference>
<organism evidence="3 4">
    <name type="scientific">Hondaea fermentalgiana</name>
    <dbReference type="NCBI Taxonomy" id="2315210"/>
    <lineage>
        <taxon>Eukaryota</taxon>
        <taxon>Sar</taxon>
        <taxon>Stramenopiles</taxon>
        <taxon>Bigyra</taxon>
        <taxon>Labyrinthulomycetes</taxon>
        <taxon>Thraustochytrida</taxon>
        <taxon>Thraustochytriidae</taxon>
        <taxon>Hondaea</taxon>
    </lineage>
</organism>
<dbReference type="Proteomes" id="UP000241890">
    <property type="component" value="Unassembled WGS sequence"/>
</dbReference>
<comment type="caution">
    <text evidence="3">The sequence shown here is derived from an EMBL/GenBank/DDBJ whole genome shotgun (WGS) entry which is preliminary data.</text>
</comment>
<dbReference type="InterPro" id="IPR003495">
    <property type="entry name" value="CobW/HypB/UreG_nucleotide-bd"/>
</dbReference>
<evidence type="ECO:0000313" key="3">
    <source>
        <dbReference type="EMBL" id="GBG32744.1"/>
    </source>
</evidence>
<keyword evidence="4" id="KW-1185">Reference proteome</keyword>
<protein>
    <submittedName>
        <fullName evidence="3">COBW domain-containing protein DDB_G0274527</fullName>
    </submittedName>
</protein>
<accession>A0A2R5GXQ0</accession>
<dbReference type="CDD" id="cd03112">
    <property type="entry name" value="CobW-like"/>
    <property type="match status" value="1"/>
</dbReference>
<dbReference type="InterPro" id="IPR051927">
    <property type="entry name" value="Zn_Chap_cDPG_Synth"/>
</dbReference>
<evidence type="ECO:0000256" key="1">
    <source>
        <dbReference type="SAM" id="MobiDB-lite"/>
    </source>
</evidence>
<gene>
    <name evidence="3" type="ORF">FCC1311_089692</name>
</gene>
<evidence type="ECO:0000259" key="2">
    <source>
        <dbReference type="SMART" id="SM00833"/>
    </source>
</evidence>
<dbReference type="SMART" id="SM00833">
    <property type="entry name" value="CobW_C"/>
    <property type="match status" value="1"/>
</dbReference>
<dbReference type="EMBL" id="BEYU01000129">
    <property type="protein sequence ID" value="GBG32744.1"/>
    <property type="molecule type" value="Genomic_DNA"/>
</dbReference>
<dbReference type="OrthoDB" id="272672at2759"/>
<reference evidence="3 4" key="1">
    <citation type="submission" date="2017-12" db="EMBL/GenBank/DDBJ databases">
        <title>Sequencing, de novo assembly and annotation of complete genome of a new Thraustochytrid species, strain FCC1311.</title>
        <authorList>
            <person name="Sedici K."/>
            <person name="Godart F."/>
            <person name="Aiese Cigliano R."/>
            <person name="Sanseverino W."/>
            <person name="Barakat M."/>
            <person name="Ortet P."/>
            <person name="Marechal E."/>
            <person name="Cagnac O."/>
            <person name="Amato A."/>
        </authorList>
    </citation>
    <scope>NUCLEOTIDE SEQUENCE [LARGE SCALE GENOMIC DNA]</scope>
</reference>